<protein>
    <submittedName>
        <fullName evidence="2">Phage-integrase repeat unit</fullName>
    </submittedName>
</protein>
<sequence length="52" mass="6226">MRATQKYSDIKSASEAARRLKIASRKEYQARYKEDPRLPSYPDRTYKKEWTG</sequence>
<dbReference type="AlphaFoldDB" id="A0A1I5UPQ4"/>
<reference evidence="2 3" key="1">
    <citation type="submission" date="2016-10" db="EMBL/GenBank/DDBJ databases">
        <authorList>
            <person name="de Groot N.N."/>
        </authorList>
    </citation>
    <scope>NUCLEOTIDE SEQUENCE [LARGE SCALE GENOMIC DNA]</scope>
    <source>
        <strain evidence="2 3">DSM 15893</strain>
    </source>
</reference>
<evidence type="ECO:0000256" key="1">
    <source>
        <dbReference type="SAM" id="MobiDB-lite"/>
    </source>
</evidence>
<dbReference type="STRING" id="1121869.SAMN03084138_03675"/>
<gene>
    <name evidence="2" type="ORF">SAMN03084138_03675</name>
</gene>
<dbReference type="RefSeq" id="WP_425285243.1">
    <property type="nucleotide sequence ID" value="NZ_FOWR01000033.1"/>
</dbReference>
<dbReference type="GeneID" id="300357336"/>
<dbReference type="InterPro" id="IPR028229">
    <property type="entry name" value="Integrase_rpt"/>
</dbReference>
<feature type="region of interest" description="Disordered" evidence="1">
    <location>
        <begin position="33"/>
        <end position="52"/>
    </location>
</feature>
<evidence type="ECO:0000313" key="3">
    <source>
        <dbReference type="Proteomes" id="UP000182692"/>
    </source>
</evidence>
<proteinExistence type="predicted"/>
<feature type="non-terminal residue" evidence="2">
    <location>
        <position position="52"/>
    </location>
</feature>
<accession>A0A1I5UPQ4</accession>
<organism evidence="2 3">
    <name type="scientific">Enterovibrio norvegicus DSM 15893</name>
    <dbReference type="NCBI Taxonomy" id="1121869"/>
    <lineage>
        <taxon>Bacteria</taxon>
        <taxon>Pseudomonadati</taxon>
        <taxon>Pseudomonadota</taxon>
        <taxon>Gammaproteobacteria</taxon>
        <taxon>Vibrionales</taxon>
        <taxon>Vibrionaceae</taxon>
        <taxon>Enterovibrio</taxon>
    </lineage>
</organism>
<dbReference type="EMBL" id="FOWR01000033">
    <property type="protein sequence ID" value="SFP97057.1"/>
    <property type="molecule type" value="Genomic_DNA"/>
</dbReference>
<name>A0A1I5UPQ4_9GAMM</name>
<evidence type="ECO:0000313" key="2">
    <source>
        <dbReference type="EMBL" id="SFP97057.1"/>
    </source>
</evidence>
<dbReference type="Proteomes" id="UP000182692">
    <property type="component" value="Unassembled WGS sequence"/>
</dbReference>
<dbReference type="Pfam" id="PF14882">
    <property type="entry name" value="INT_rpt"/>
    <property type="match status" value="1"/>
</dbReference>